<proteinExistence type="predicted"/>
<evidence type="ECO:0000313" key="3">
    <source>
        <dbReference type="Proteomes" id="UP001642464"/>
    </source>
</evidence>
<accession>A0ABP0S669</accession>
<organism evidence="2 3">
    <name type="scientific">Durusdinium trenchii</name>
    <dbReference type="NCBI Taxonomy" id="1381693"/>
    <lineage>
        <taxon>Eukaryota</taxon>
        <taxon>Sar</taxon>
        <taxon>Alveolata</taxon>
        <taxon>Dinophyceae</taxon>
        <taxon>Suessiales</taxon>
        <taxon>Symbiodiniaceae</taxon>
        <taxon>Durusdinium</taxon>
    </lineage>
</organism>
<feature type="region of interest" description="Disordered" evidence="1">
    <location>
        <begin position="838"/>
        <end position="868"/>
    </location>
</feature>
<feature type="compositionally biased region" description="Basic and acidic residues" evidence="1">
    <location>
        <begin position="855"/>
        <end position="868"/>
    </location>
</feature>
<protein>
    <submittedName>
        <fullName evidence="2">Uncharacterized protein</fullName>
    </submittedName>
</protein>
<dbReference type="Proteomes" id="UP001642464">
    <property type="component" value="Unassembled WGS sequence"/>
</dbReference>
<gene>
    <name evidence="2" type="ORF">SCF082_LOCUS50188</name>
</gene>
<feature type="region of interest" description="Disordered" evidence="1">
    <location>
        <begin position="533"/>
        <end position="558"/>
    </location>
</feature>
<evidence type="ECO:0000256" key="1">
    <source>
        <dbReference type="SAM" id="MobiDB-lite"/>
    </source>
</evidence>
<comment type="caution">
    <text evidence="2">The sequence shown here is derived from an EMBL/GenBank/DDBJ whole genome shotgun (WGS) entry which is preliminary data.</text>
</comment>
<feature type="region of interest" description="Disordered" evidence="1">
    <location>
        <begin position="284"/>
        <end position="306"/>
    </location>
</feature>
<evidence type="ECO:0000313" key="2">
    <source>
        <dbReference type="EMBL" id="CAK9107838.1"/>
    </source>
</evidence>
<sequence>MSELHSYLVAVGRFLAAMQNNGDFERLREEQCESCRQKIRQSNPITMEVATDLIGILNGMPFTEQQKGQMQLERSRKVADAPSCKGRRPMQNFEHFEAYLTKTLWLAILGERPVQTALGPLAQHLGQLGLRLPSQKTCSRVTALLLFRSHGSMDRVSKHQVYEHVKAVFKKELAVWQSCELPYTLVLPNNPELHDSRFLSRAFRHEARVVCQVDIAQLTFIQSKIPQRMSSDCLVPPLPNASSSSSIGLQQAVVGAVQNLLGLRPSLENDLHLPNLKINPAISQRQASSALPHGPHGHLQLALPAPEPFAGAGSQIPYKPAQSGAAGSDVLPIQDQPIINVGGTEPVADASTEPVADAPQVAIDTATPAPETVKDAGNVPMTTKPTANAESQPADNVGAFDGIMERLREKQLCTDARLDGEQCQFMREATRGVLEAVSPDQISIGVWEYFAVHCAMASVSMRCDVPLAELTGMTFQSIVPSLGKIPLPQLHEHTRKKILYHELQGMVRQLRSLLQWREFEDWRPEFRILIGDERPVAPTLPDDTAPEEKPSNGQEHAEMDATHQPGMDATQQVAADMDAHLVAPVDANKASAAERALKEFMANENLAREVTGLEDAAVVSTNVDTMWDEVSEVMNAPTCRKCKMPCSVDKLVNKSKGEQRVHVVCRPCNSATTMLSRHLGSWPIPSFQGLSPDQQVAFWKRCDEIIQKQGKLDYGSIRAFLAISLAERQYEVAKAEFVSEYLPLSVWAKRGYDPDDVKKGLKEIHPVLGDTYAIPLKTVTKGFYKEKMEEMLTKFEADARKKKGGKVDVVATSASAANGGPHVEEVKDDDDLLPLTWLQEKSPRRKRSASEMEDAEVRETNEPEDPKAQRRIAAELKRHNTQVQKTAQKGLDALNPLLGTMVKWQANFDILPAKSVEELRAVGSEMEDMVMNCRDGLKVPDAGERLQALPFDAKSLGQKIKQFKTAFANCDRLVKIINKAKK</sequence>
<dbReference type="EMBL" id="CAXAMM010042984">
    <property type="protein sequence ID" value="CAK9107838.1"/>
    <property type="molecule type" value="Genomic_DNA"/>
</dbReference>
<reference evidence="2 3" key="1">
    <citation type="submission" date="2024-02" db="EMBL/GenBank/DDBJ databases">
        <authorList>
            <person name="Chen Y."/>
            <person name="Shah S."/>
            <person name="Dougan E. K."/>
            <person name="Thang M."/>
            <person name="Chan C."/>
        </authorList>
    </citation>
    <scope>NUCLEOTIDE SEQUENCE [LARGE SCALE GENOMIC DNA]</scope>
</reference>
<keyword evidence="3" id="KW-1185">Reference proteome</keyword>
<name>A0ABP0S669_9DINO</name>
<feature type="compositionally biased region" description="Basic and acidic residues" evidence="1">
    <location>
        <begin position="546"/>
        <end position="558"/>
    </location>
</feature>